<dbReference type="EMBL" id="DS548105">
    <property type="protein sequence ID" value="EDR29312.1"/>
    <property type="molecule type" value="Genomic_DNA"/>
</dbReference>
<feature type="non-terminal residue" evidence="2">
    <location>
        <position position="179"/>
    </location>
</feature>
<feature type="compositionally biased region" description="Basic residues" evidence="1">
    <location>
        <begin position="52"/>
        <end position="62"/>
    </location>
</feature>
<organism evidence="3">
    <name type="scientific">Entamoeba dispar (strain ATCC PRA-260 / SAW760)</name>
    <dbReference type="NCBI Taxonomy" id="370354"/>
    <lineage>
        <taxon>Eukaryota</taxon>
        <taxon>Amoebozoa</taxon>
        <taxon>Evosea</taxon>
        <taxon>Archamoebae</taxon>
        <taxon>Mastigamoebida</taxon>
        <taxon>Entamoebidae</taxon>
        <taxon>Entamoeba</taxon>
    </lineage>
</organism>
<dbReference type="Proteomes" id="UP000008076">
    <property type="component" value="Unassembled WGS sequence"/>
</dbReference>
<gene>
    <name evidence="2" type="ORF">EDI_314450</name>
</gene>
<sequence length="179" mass="20568">MRGIRRRAPDRAAASCRPIAPARQRGAVHATHDRVPLACHPPVRRDGDGRRCRGARRSRRRVRPEPVRRLHHRRPRHQLRERRSRAVAIGQPCKPDEHDRRVAAGPLVERRRPRARRRLHVRRRRDLGTHAAAVQRMRAGRAQVRARVRSVGLVRAGRHRVLGVDLVQPVEQQQCGAAS</sequence>
<evidence type="ECO:0000256" key="1">
    <source>
        <dbReference type="SAM" id="MobiDB-lite"/>
    </source>
</evidence>
<evidence type="ECO:0000313" key="2">
    <source>
        <dbReference type="EMBL" id="EDR29312.1"/>
    </source>
</evidence>
<dbReference type="RefSeq" id="XP_001734524.1">
    <property type="nucleotide sequence ID" value="XM_001734472.1"/>
</dbReference>
<keyword evidence="3" id="KW-1185">Reference proteome</keyword>
<proteinExistence type="predicted"/>
<evidence type="ECO:0000313" key="3">
    <source>
        <dbReference type="Proteomes" id="UP000008076"/>
    </source>
</evidence>
<dbReference type="KEGG" id="edi:EDI_314450"/>
<dbReference type="GeneID" id="5879442"/>
<reference evidence="3" key="1">
    <citation type="submission" date="2007-12" db="EMBL/GenBank/DDBJ databases">
        <title>Annotation of Entamoeba dispar SAW760.</title>
        <authorList>
            <person name="Lorenzi H."/>
            <person name="Inman J."/>
            <person name="Schobel S."/>
            <person name="Amedeo P."/>
            <person name="Caler E."/>
        </authorList>
    </citation>
    <scope>NUCLEOTIDE SEQUENCE [LARGE SCALE GENOMIC DNA]</scope>
    <source>
        <strain evidence="3">ATCC PRA-260 / SAW760</strain>
    </source>
</reference>
<accession>B0E833</accession>
<protein>
    <submittedName>
        <fullName evidence="2">Uncharacterized protein</fullName>
    </submittedName>
</protein>
<name>B0E833_ENTDS</name>
<feature type="region of interest" description="Disordered" evidence="1">
    <location>
        <begin position="1"/>
        <end position="99"/>
    </location>
</feature>
<feature type="compositionally biased region" description="Basic residues" evidence="1">
    <location>
        <begin position="69"/>
        <end position="85"/>
    </location>
</feature>
<dbReference type="AlphaFoldDB" id="B0E833"/>